<dbReference type="WBParaSite" id="TCONS_00012480.p1">
    <property type="protein sequence ID" value="TCONS_00012480.p1"/>
    <property type="gene ID" value="XLOC_008126"/>
</dbReference>
<dbReference type="PANTHER" id="PTHR23503:SF8">
    <property type="entry name" value="FACILITATED GLUCOSE TRANSPORTER PROTEIN 1"/>
    <property type="match status" value="1"/>
</dbReference>
<dbReference type="AlphaFoldDB" id="A0AAF5DJV6"/>
<dbReference type="PROSITE" id="PS50850">
    <property type="entry name" value="MFS"/>
    <property type="match status" value="1"/>
</dbReference>
<evidence type="ECO:0000256" key="3">
    <source>
        <dbReference type="ARBA" id="ARBA00022475"/>
    </source>
</evidence>
<dbReference type="Proteomes" id="UP000035681">
    <property type="component" value="Unplaced"/>
</dbReference>
<feature type="transmembrane region" description="Helical" evidence="7">
    <location>
        <begin position="719"/>
        <end position="742"/>
    </location>
</feature>
<dbReference type="Gene3D" id="1.20.1250.20">
    <property type="entry name" value="MFS general substrate transporter like domains"/>
    <property type="match status" value="1"/>
</dbReference>
<dbReference type="SUPFAM" id="SSF103473">
    <property type="entry name" value="MFS general substrate transporter"/>
    <property type="match status" value="1"/>
</dbReference>
<dbReference type="GO" id="GO:1990539">
    <property type="term" value="P:fructose import across plasma membrane"/>
    <property type="evidence" value="ECO:0007669"/>
    <property type="project" value="UniProtKB-ARBA"/>
</dbReference>
<dbReference type="NCBIfam" id="TIGR00879">
    <property type="entry name" value="SP"/>
    <property type="match status" value="1"/>
</dbReference>
<evidence type="ECO:0000313" key="10">
    <source>
        <dbReference type="WBParaSite" id="TCONS_00012480.p1"/>
    </source>
</evidence>
<dbReference type="Gene3D" id="3.40.50.1820">
    <property type="entry name" value="alpha/beta hydrolase"/>
    <property type="match status" value="1"/>
</dbReference>
<dbReference type="GO" id="GO:0005353">
    <property type="term" value="F:fructose transmembrane transporter activity"/>
    <property type="evidence" value="ECO:0007669"/>
    <property type="project" value="UniProtKB-ARBA"/>
</dbReference>
<dbReference type="Pfam" id="PF21174">
    <property type="entry name" value="Glce_b_sandwich"/>
    <property type="match status" value="1"/>
</dbReference>
<dbReference type="Pfam" id="PF00083">
    <property type="entry name" value="Sugar_tr"/>
    <property type="match status" value="1"/>
</dbReference>
<feature type="transmembrane region" description="Helical" evidence="7">
    <location>
        <begin position="626"/>
        <end position="649"/>
    </location>
</feature>
<dbReference type="PRINTS" id="PR00171">
    <property type="entry name" value="SUGRTRNSPORT"/>
</dbReference>
<feature type="transmembrane region" description="Helical" evidence="7">
    <location>
        <begin position="661"/>
        <end position="680"/>
    </location>
</feature>
<reference evidence="10" key="1">
    <citation type="submission" date="2024-02" db="UniProtKB">
        <authorList>
            <consortium name="WormBaseParasite"/>
        </authorList>
    </citation>
    <scope>IDENTIFICATION</scope>
</reference>
<keyword evidence="6 7" id="KW-0472">Membrane</keyword>
<evidence type="ECO:0000256" key="1">
    <source>
        <dbReference type="ARBA" id="ARBA00004651"/>
    </source>
</evidence>
<dbReference type="InterPro" id="IPR003663">
    <property type="entry name" value="Sugar/inositol_transpt"/>
</dbReference>
<keyword evidence="5 7" id="KW-1133">Transmembrane helix</keyword>
<evidence type="ECO:0000256" key="4">
    <source>
        <dbReference type="ARBA" id="ARBA00022692"/>
    </source>
</evidence>
<dbReference type="InterPro" id="IPR010598">
    <property type="entry name" value="C5-epim_C"/>
</dbReference>
<organism evidence="9 10">
    <name type="scientific">Strongyloides stercoralis</name>
    <name type="common">Threadworm</name>
    <dbReference type="NCBI Taxonomy" id="6248"/>
    <lineage>
        <taxon>Eukaryota</taxon>
        <taxon>Metazoa</taxon>
        <taxon>Ecdysozoa</taxon>
        <taxon>Nematoda</taxon>
        <taxon>Chromadorea</taxon>
        <taxon>Rhabditida</taxon>
        <taxon>Tylenchina</taxon>
        <taxon>Panagrolaimomorpha</taxon>
        <taxon>Strongyloidoidea</taxon>
        <taxon>Strongyloididae</taxon>
        <taxon>Strongyloides</taxon>
    </lineage>
</organism>
<feature type="transmembrane region" description="Helical" evidence="7">
    <location>
        <begin position="905"/>
        <end position="925"/>
    </location>
</feature>
<evidence type="ECO:0000256" key="2">
    <source>
        <dbReference type="ARBA" id="ARBA00022448"/>
    </source>
</evidence>
<protein>
    <submittedName>
        <fullName evidence="10">MFS domain-containing protein</fullName>
    </submittedName>
</protein>
<keyword evidence="4 7" id="KW-0812">Transmembrane</keyword>
<evidence type="ECO:0000256" key="7">
    <source>
        <dbReference type="SAM" id="Phobius"/>
    </source>
</evidence>
<feature type="transmembrane region" description="Helical" evidence="7">
    <location>
        <begin position="974"/>
        <end position="994"/>
    </location>
</feature>
<dbReference type="Pfam" id="PF06662">
    <property type="entry name" value="C5-epim_C"/>
    <property type="match status" value="1"/>
</dbReference>
<keyword evidence="3" id="KW-1003">Cell membrane</keyword>
<dbReference type="InterPro" id="IPR020846">
    <property type="entry name" value="MFS_dom"/>
</dbReference>
<feature type="domain" description="Major facilitator superfamily (MFS) profile" evidence="8">
    <location>
        <begin position="578"/>
        <end position="1027"/>
    </location>
</feature>
<evidence type="ECO:0000259" key="8">
    <source>
        <dbReference type="PROSITE" id="PS50850"/>
    </source>
</evidence>
<feature type="transmembrane region" description="Helical" evidence="7">
    <location>
        <begin position="937"/>
        <end position="962"/>
    </location>
</feature>
<dbReference type="GO" id="GO:0005886">
    <property type="term" value="C:plasma membrane"/>
    <property type="evidence" value="ECO:0007669"/>
    <property type="project" value="UniProtKB-SubCell"/>
</dbReference>
<keyword evidence="9" id="KW-1185">Reference proteome</keyword>
<feature type="transmembrane region" description="Helical" evidence="7">
    <location>
        <begin position="871"/>
        <end position="893"/>
    </location>
</feature>
<evidence type="ECO:0000256" key="6">
    <source>
        <dbReference type="ARBA" id="ARBA00023136"/>
    </source>
</evidence>
<comment type="subcellular location">
    <subcellularLocation>
        <location evidence="1">Cell membrane</location>
        <topology evidence="1">Multi-pass membrane protein</topology>
    </subcellularLocation>
</comment>
<dbReference type="InterPro" id="IPR005829">
    <property type="entry name" value="Sugar_transporter_CS"/>
</dbReference>
<proteinExistence type="predicted"/>
<feature type="transmembrane region" description="Helical" evidence="7">
    <location>
        <begin position="748"/>
        <end position="771"/>
    </location>
</feature>
<dbReference type="PROSITE" id="PS00217">
    <property type="entry name" value="SUGAR_TRANSPORT_2"/>
    <property type="match status" value="1"/>
</dbReference>
<dbReference type="FunFam" id="1.20.1250.20:FF:001511">
    <property type="entry name" value="Solute carrier family 2, facilitated glucose transporter member 5"/>
    <property type="match status" value="1"/>
</dbReference>
<dbReference type="InterPro" id="IPR036259">
    <property type="entry name" value="MFS_trans_sf"/>
</dbReference>
<evidence type="ECO:0000313" key="9">
    <source>
        <dbReference type="Proteomes" id="UP000035681"/>
    </source>
</evidence>
<sequence length="1039" mass="118177">MALEYALNSKISKDNIKVYTFGSSRTGSVSFSKFYDKYIPFTYRGVVYNDVAAYFLKCSGCDKINSYKDDNKTLNVKCYKDENDVYIPFKQVIKKQFDVSGKLNQDIFEWTTSYAKVKIPEKIKYNTTGAFGHFASYKVEKRSRVKCISGEENVPMSIQWDNKPYYYVIQICQYALQHYSVYTGYDKKPEKLISQPYFIYSKNSVITIKEEFNQSVLTCKSENGSAFFNLRKDPVLSVLSFIWKPENNNQYFSILAKDNRFNMTAIIYYIFGNDDRCVWVEEKSTIEIYYTLGNFEKKEYYILRDILVDVYKGLLLTNKKNLITQNPFKIGDVTVLSLTLHFKEPGFQSISNTVNQSSTAEMEMFMKAADWLVKNQEEDGGWNVSVPRSIADNKLLLQAGWRSAMGQGHALSVLSRAYNFSNGKKEYYNTGLKSLNLFKKNASQKGVINNFFGYKWYEEYPTTPGTFVLNGFLYSLIGLYDFSKIKNPENDAESLFNDGIKSLKALLPLYDTGSGSLYDLRHVGIGTAPNLARWDYHAVHVYLLKWICNIIKDCNDIDTVANREMKNLPVSSHLIFATVVALLGGSFQFGYHIGCINPSASIIQKWFNESYHNLYGEYLDYQRLDIYWAIIVSIFSIGGMIGGLATGVVAEKFGRKGSLHYNNIIIVIATIFMVAAKYLNVFYFLIIGRFLIGLGCGLISGLVPLYLTEISPTKYRGILGSLPQLFIVIGILFSTIICYQKFLGTSDLWEHIFSFSLIPAIIQILCLFFVCESPKYYLITKKNEELGYKALKKFRINRDISNEVDEIIKENSNHNINEKKITYHDMILPPLRWPLIIAIMMMLSQQFSGINVAMFYSTKIFENAGMESNTSYFATLAISIINLLMTIVSIWLVDHPKCGRRILHLTGLTGMLFTSIIIILSLLIVQSDGSSKVIGQYSSIGSIVCFVIFFALGPGSIPWFFVTEIFDSNARAHASSIACLCNWLASFVVGLAFLPLNNTLGPYSFLIFSTFLLISIVFTFKFVPETKGKTISEIKEKLA</sequence>
<feature type="transmembrane region" description="Helical" evidence="7">
    <location>
        <begin position="1000"/>
        <end position="1020"/>
    </location>
</feature>
<dbReference type="PANTHER" id="PTHR23503">
    <property type="entry name" value="SOLUTE CARRIER FAMILY 2"/>
    <property type="match status" value="1"/>
</dbReference>
<name>A0AAF5DJV6_STRER</name>
<evidence type="ECO:0000256" key="5">
    <source>
        <dbReference type="ARBA" id="ARBA00022989"/>
    </source>
</evidence>
<keyword evidence="2" id="KW-0813">Transport</keyword>
<dbReference type="InterPro" id="IPR059154">
    <property type="entry name" value="Glce_b_sandwich"/>
</dbReference>
<dbReference type="InterPro" id="IPR029058">
    <property type="entry name" value="AB_hydrolase_fold"/>
</dbReference>
<dbReference type="InterPro" id="IPR005828">
    <property type="entry name" value="MFS_sugar_transport-like"/>
</dbReference>
<dbReference type="InterPro" id="IPR045263">
    <property type="entry name" value="GLUT"/>
</dbReference>
<feature type="transmembrane region" description="Helical" evidence="7">
    <location>
        <begin position="833"/>
        <end position="856"/>
    </location>
</feature>
<accession>A0AAF5DJV6</accession>
<feature type="transmembrane region" description="Helical" evidence="7">
    <location>
        <begin position="686"/>
        <end position="707"/>
    </location>
</feature>